<dbReference type="Proteomes" id="UP000828390">
    <property type="component" value="Unassembled WGS sequence"/>
</dbReference>
<comment type="caution">
    <text evidence="1">The sequence shown here is derived from an EMBL/GenBank/DDBJ whole genome shotgun (WGS) entry which is preliminary data.</text>
</comment>
<proteinExistence type="predicted"/>
<reference evidence="1" key="1">
    <citation type="journal article" date="2019" name="bioRxiv">
        <title>The Genome of the Zebra Mussel, Dreissena polymorpha: A Resource for Invasive Species Research.</title>
        <authorList>
            <person name="McCartney M.A."/>
            <person name="Auch B."/>
            <person name="Kono T."/>
            <person name="Mallez S."/>
            <person name="Zhang Y."/>
            <person name="Obille A."/>
            <person name="Becker A."/>
            <person name="Abrahante J.E."/>
            <person name="Garbe J."/>
            <person name="Badalamenti J.P."/>
            <person name="Herman A."/>
            <person name="Mangelson H."/>
            <person name="Liachko I."/>
            <person name="Sullivan S."/>
            <person name="Sone E.D."/>
            <person name="Koren S."/>
            <person name="Silverstein K.A.T."/>
            <person name="Beckman K.B."/>
            <person name="Gohl D.M."/>
        </authorList>
    </citation>
    <scope>NUCLEOTIDE SEQUENCE</scope>
    <source>
        <strain evidence="1">Duluth1</strain>
        <tissue evidence="1">Whole animal</tissue>
    </source>
</reference>
<dbReference type="EMBL" id="JAIWYP010000001">
    <property type="protein sequence ID" value="KAH3896621.1"/>
    <property type="molecule type" value="Genomic_DNA"/>
</dbReference>
<name>A0A9D4NLT4_DREPO</name>
<evidence type="ECO:0000313" key="1">
    <source>
        <dbReference type="EMBL" id="KAH3896621.1"/>
    </source>
</evidence>
<keyword evidence="2" id="KW-1185">Reference proteome</keyword>
<evidence type="ECO:0000313" key="2">
    <source>
        <dbReference type="Proteomes" id="UP000828390"/>
    </source>
</evidence>
<dbReference type="AlphaFoldDB" id="A0A9D4NLT4"/>
<accession>A0A9D4NLT4</accession>
<reference evidence="1" key="2">
    <citation type="submission" date="2020-11" db="EMBL/GenBank/DDBJ databases">
        <authorList>
            <person name="McCartney M.A."/>
            <person name="Auch B."/>
            <person name="Kono T."/>
            <person name="Mallez S."/>
            <person name="Becker A."/>
            <person name="Gohl D.M."/>
            <person name="Silverstein K.A.T."/>
            <person name="Koren S."/>
            <person name="Bechman K.B."/>
            <person name="Herman A."/>
            <person name="Abrahante J.E."/>
            <person name="Garbe J."/>
        </authorList>
    </citation>
    <scope>NUCLEOTIDE SEQUENCE</scope>
    <source>
        <strain evidence="1">Duluth1</strain>
        <tissue evidence="1">Whole animal</tissue>
    </source>
</reference>
<gene>
    <name evidence="1" type="ORF">DPMN_020799</name>
</gene>
<protein>
    <submittedName>
        <fullName evidence="1">Uncharacterized protein</fullName>
    </submittedName>
</protein>
<organism evidence="1 2">
    <name type="scientific">Dreissena polymorpha</name>
    <name type="common">Zebra mussel</name>
    <name type="synonym">Mytilus polymorpha</name>
    <dbReference type="NCBI Taxonomy" id="45954"/>
    <lineage>
        <taxon>Eukaryota</taxon>
        <taxon>Metazoa</taxon>
        <taxon>Spiralia</taxon>
        <taxon>Lophotrochozoa</taxon>
        <taxon>Mollusca</taxon>
        <taxon>Bivalvia</taxon>
        <taxon>Autobranchia</taxon>
        <taxon>Heteroconchia</taxon>
        <taxon>Euheterodonta</taxon>
        <taxon>Imparidentia</taxon>
        <taxon>Neoheterodontei</taxon>
        <taxon>Myida</taxon>
        <taxon>Dreissenoidea</taxon>
        <taxon>Dreissenidae</taxon>
        <taxon>Dreissena</taxon>
    </lineage>
</organism>
<sequence>MKKLMYRGHFGKQGAQALKAREIEPEPDAEHLWTSLLSRWKWLLLEQLYMYSDQQKCYSSQTLYTITAPSYLGGSDSGWDSFLVSGRNGIQANTGPEMTSILPRWMCLLLEQ</sequence>